<dbReference type="Pfam" id="PF10551">
    <property type="entry name" value="MULE"/>
    <property type="match status" value="1"/>
</dbReference>
<evidence type="ECO:0000313" key="2">
    <source>
        <dbReference type="EMBL" id="KAJ0190259.1"/>
    </source>
</evidence>
<protein>
    <recommendedName>
        <fullName evidence="1">MULE transposase domain-containing protein</fullName>
    </recommendedName>
</protein>
<dbReference type="PANTHER" id="PTHR47718">
    <property type="entry name" value="OS01G0519700 PROTEIN"/>
    <property type="match status" value="1"/>
</dbReference>
<sequence>MMFETEAVDQAIEPYINENVGTNDFVEATYDFEELNDFGVNIEFDEDDVSAERILGKVFDTPDDAYTFYNDYSILHCFGIRRDDTIKNPKKMSIFGRYMYATKMVSNRYTKMLQVKMRKNIIEMLEPDDEKWLVNSFNGTYNPYLTMTCTKVMKHRFHSNFYRSIECKSFMVQFGQARLKPSRIKKNVNTMNTSNVDDFYGHIKHFQDKTLVDIDQYFVVHLSDDRYPRNIFWANGRSRDAYTKFRDVVMFVVTYMTNKFKMHFPPFTGVNHHGQSIIFGGALLEKEKEETFECLFDHFLKCMFGKYPKAIITYQDNVHDILGSMKPRIFDHMFPVTMIFKRRTSNGTRLNEFVIQYDKAVLSQRAAEEDEDFKTMNSRLFLSSVYPIEAKECQFYTRKMFDIFKTEWTEAITNLTHETITITTEESTYRVGHRHMFVFYV</sequence>
<comment type="caution">
    <text evidence="2">The sequence shown here is derived from an EMBL/GenBank/DDBJ whole genome shotgun (WGS) entry which is preliminary data.</text>
</comment>
<evidence type="ECO:0000259" key="1">
    <source>
        <dbReference type="Pfam" id="PF10551"/>
    </source>
</evidence>
<dbReference type="AlphaFoldDB" id="A0A9R1UN80"/>
<keyword evidence="3" id="KW-1185">Reference proteome</keyword>
<dbReference type="PANTHER" id="PTHR47718:SF7">
    <property type="entry name" value="PROTEIN FAR1-RELATED SEQUENCE"/>
    <property type="match status" value="1"/>
</dbReference>
<accession>A0A9R1UN80</accession>
<gene>
    <name evidence="2" type="ORF">LSAT_V11C800446290</name>
</gene>
<organism evidence="2 3">
    <name type="scientific">Lactuca sativa</name>
    <name type="common">Garden lettuce</name>
    <dbReference type="NCBI Taxonomy" id="4236"/>
    <lineage>
        <taxon>Eukaryota</taxon>
        <taxon>Viridiplantae</taxon>
        <taxon>Streptophyta</taxon>
        <taxon>Embryophyta</taxon>
        <taxon>Tracheophyta</taxon>
        <taxon>Spermatophyta</taxon>
        <taxon>Magnoliopsida</taxon>
        <taxon>eudicotyledons</taxon>
        <taxon>Gunneridae</taxon>
        <taxon>Pentapetalae</taxon>
        <taxon>asterids</taxon>
        <taxon>campanulids</taxon>
        <taxon>Asterales</taxon>
        <taxon>Asteraceae</taxon>
        <taxon>Cichorioideae</taxon>
        <taxon>Cichorieae</taxon>
        <taxon>Lactucinae</taxon>
        <taxon>Lactuca</taxon>
    </lineage>
</organism>
<dbReference type="InterPro" id="IPR018289">
    <property type="entry name" value="MULE_transposase_dom"/>
</dbReference>
<feature type="domain" description="MULE transposase" evidence="1">
    <location>
        <begin position="253"/>
        <end position="317"/>
    </location>
</feature>
<proteinExistence type="predicted"/>
<evidence type="ECO:0000313" key="3">
    <source>
        <dbReference type="Proteomes" id="UP000235145"/>
    </source>
</evidence>
<name>A0A9R1UN80_LACSA</name>
<dbReference type="EMBL" id="NBSK02000008">
    <property type="protein sequence ID" value="KAJ0190259.1"/>
    <property type="molecule type" value="Genomic_DNA"/>
</dbReference>
<dbReference type="Proteomes" id="UP000235145">
    <property type="component" value="Unassembled WGS sequence"/>
</dbReference>
<reference evidence="2 3" key="1">
    <citation type="journal article" date="2017" name="Nat. Commun.">
        <title>Genome assembly with in vitro proximity ligation data and whole-genome triplication in lettuce.</title>
        <authorList>
            <person name="Reyes-Chin-Wo S."/>
            <person name="Wang Z."/>
            <person name="Yang X."/>
            <person name="Kozik A."/>
            <person name="Arikit S."/>
            <person name="Song C."/>
            <person name="Xia L."/>
            <person name="Froenicke L."/>
            <person name="Lavelle D.O."/>
            <person name="Truco M.J."/>
            <person name="Xia R."/>
            <person name="Zhu S."/>
            <person name="Xu C."/>
            <person name="Xu H."/>
            <person name="Xu X."/>
            <person name="Cox K."/>
            <person name="Korf I."/>
            <person name="Meyers B.C."/>
            <person name="Michelmore R.W."/>
        </authorList>
    </citation>
    <scope>NUCLEOTIDE SEQUENCE [LARGE SCALE GENOMIC DNA]</scope>
    <source>
        <strain evidence="3">cv. Salinas</strain>
        <tissue evidence="2">Seedlings</tissue>
    </source>
</reference>